<feature type="transmembrane region" description="Helical" evidence="16">
    <location>
        <begin position="166"/>
        <end position="184"/>
    </location>
</feature>
<dbReference type="InterPro" id="IPR050360">
    <property type="entry name" value="MFS_Sugar_Transporters"/>
</dbReference>
<evidence type="ECO:0000256" key="8">
    <source>
        <dbReference type="ARBA" id="ARBA00044648"/>
    </source>
</evidence>
<feature type="transmembrane region" description="Helical" evidence="16">
    <location>
        <begin position="196"/>
        <end position="218"/>
    </location>
</feature>
<dbReference type="Gene3D" id="1.20.1250.20">
    <property type="entry name" value="MFS general substrate transporter like domains"/>
    <property type="match status" value="1"/>
</dbReference>
<dbReference type="PANTHER" id="PTHR48022:SF2">
    <property type="entry name" value="PLASTIDIC GLUCOSE TRANSPORTER 4"/>
    <property type="match status" value="1"/>
</dbReference>
<dbReference type="InParanoid" id="A0A1E7ELQ6"/>
<comment type="subunit">
    <text evidence="3">Homodimer.</text>
</comment>
<evidence type="ECO:0000256" key="3">
    <source>
        <dbReference type="ARBA" id="ARBA00011738"/>
    </source>
</evidence>
<comment type="catalytic activity">
    <reaction evidence="10">
        <text>D-mannose(out) = D-mannose(in)</text>
        <dbReference type="Rhea" id="RHEA:78391"/>
        <dbReference type="ChEBI" id="CHEBI:4208"/>
    </reaction>
    <physiologicalReaction direction="left-to-right" evidence="10">
        <dbReference type="Rhea" id="RHEA:78392"/>
    </physiologicalReaction>
</comment>
<feature type="transmembrane region" description="Helical" evidence="16">
    <location>
        <begin position="443"/>
        <end position="462"/>
    </location>
</feature>
<dbReference type="PANTHER" id="PTHR48022">
    <property type="entry name" value="PLASTIDIC GLUCOSE TRANSPORTER 4"/>
    <property type="match status" value="1"/>
</dbReference>
<keyword evidence="14" id="KW-0813">Transport</keyword>
<evidence type="ECO:0000256" key="9">
    <source>
        <dbReference type="ARBA" id="ARBA00044656"/>
    </source>
</evidence>
<comment type="catalytic activity">
    <reaction evidence="12">
        <text>D-fructose(out) = D-fructose(in)</text>
        <dbReference type="Rhea" id="RHEA:60372"/>
        <dbReference type="ChEBI" id="CHEBI:37721"/>
    </reaction>
    <physiologicalReaction direction="left-to-right" evidence="12">
        <dbReference type="Rhea" id="RHEA:60373"/>
    </physiologicalReaction>
</comment>
<evidence type="ECO:0000259" key="17">
    <source>
        <dbReference type="PROSITE" id="PS50850"/>
    </source>
</evidence>
<comment type="catalytic activity">
    <reaction evidence="7">
        <text>D-galactose(in) = D-galactose(out)</text>
        <dbReference type="Rhea" id="RHEA:34915"/>
        <dbReference type="ChEBI" id="CHEBI:4139"/>
    </reaction>
    <physiologicalReaction direction="right-to-left" evidence="7">
        <dbReference type="Rhea" id="RHEA:34917"/>
    </physiologicalReaction>
</comment>
<evidence type="ECO:0000256" key="15">
    <source>
        <dbReference type="SAM" id="MobiDB-lite"/>
    </source>
</evidence>
<dbReference type="InterPro" id="IPR020846">
    <property type="entry name" value="MFS_dom"/>
</dbReference>
<dbReference type="InterPro" id="IPR036259">
    <property type="entry name" value="MFS_trans_sf"/>
</dbReference>
<accession>A0A1E7ELQ6</accession>
<feature type="domain" description="Major facilitator superfamily (MFS) profile" evidence="17">
    <location>
        <begin position="53"/>
        <end position="496"/>
    </location>
</feature>
<reference evidence="18 19" key="1">
    <citation type="submission" date="2016-09" db="EMBL/GenBank/DDBJ databases">
        <title>Extensive genetic diversity and differential bi-allelic expression allows diatom success in the polar Southern Ocean.</title>
        <authorList>
            <consortium name="DOE Joint Genome Institute"/>
            <person name="Mock T."/>
            <person name="Otillar R.P."/>
            <person name="Strauss J."/>
            <person name="Dupont C."/>
            <person name="Frickenhaus S."/>
            <person name="Maumus F."/>
            <person name="Mcmullan M."/>
            <person name="Sanges R."/>
            <person name="Schmutz J."/>
            <person name="Toseland A."/>
            <person name="Valas R."/>
            <person name="Veluchamy A."/>
            <person name="Ward B.J."/>
            <person name="Allen A."/>
            <person name="Barry K."/>
            <person name="Falciatore A."/>
            <person name="Ferrante M."/>
            <person name="Fortunato A.E."/>
            <person name="Gloeckner G."/>
            <person name="Gruber A."/>
            <person name="Hipkin R."/>
            <person name="Janech M."/>
            <person name="Kroth P."/>
            <person name="Leese F."/>
            <person name="Lindquist E."/>
            <person name="Lyon B.R."/>
            <person name="Martin J."/>
            <person name="Mayer C."/>
            <person name="Parker M."/>
            <person name="Quesneville H."/>
            <person name="Raymond J."/>
            <person name="Uhlig C."/>
            <person name="Valentin K.U."/>
            <person name="Worden A.Z."/>
            <person name="Armbrust E.V."/>
            <person name="Bowler C."/>
            <person name="Green B."/>
            <person name="Moulton V."/>
            <person name="Van Oosterhout C."/>
            <person name="Grigoriev I."/>
        </authorList>
    </citation>
    <scope>NUCLEOTIDE SEQUENCE [LARGE SCALE GENOMIC DNA]</scope>
    <source>
        <strain evidence="18 19">CCMP1102</strain>
    </source>
</reference>
<feature type="transmembrane region" description="Helical" evidence="16">
    <location>
        <begin position="224"/>
        <end position="245"/>
    </location>
</feature>
<feature type="transmembrane region" description="Helical" evidence="16">
    <location>
        <begin position="468"/>
        <end position="492"/>
    </location>
</feature>
<dbReference type="Pfam" id="PF00083">
    <property type="entry name" value="Sugar_tr"/>
    <property type="match status" value="1"/>
</dbReference>
<feature type="transmembrane region" description="Helical" evidence="16">
    <location>
        <begin position="345"/>
        <end position="368"/>
    </location>
</feature>
<evidence type="ECO:0000256" key="12">
    <source>
        <dbReference type="ARBA" id="ARBA00044710"/>
    </source>
</evidence>
<dbReference type="NCBIfam" id="TIGR00879">
    <property type="entry name" value="SP"/>
    <property type="match status" value="1"/>
</dbReference>
<protein>
    <recommendedName>
        <fullName evidence="13">Hexose transporter 1</fullName>
    </recommendedName>
</protein>
<sequence length="520" mass="56795">MADNNDTPVAVPEQAYTDDKSKSIEMESGTLKHATSSARNMEDTRTKGFVVLVAAAAALGGLIFGYDIGGAGATFVMTGFREHFQWDCAADDPSCVPKTQSQIDVAQGLINGLFGTGAAIGALFAPTIFNGYGRKPTLTIGAIIFTIGAALQAGAVNIVMLYVPRLLSGMGIGMLSMCSPVYIAELAPEHRRGQLATLWQLAIVTGIVLVSILNIWLAEWDEGWRISYGGNILFSVLLLCLLVIMPESPHYLVGKHRHDEAKAALLKVRFEDQIGWEMKQLEMEVTIAEERGEASWAEVFDNSNARMGYRVFIGCSLQSIQQLSGINAIMFYAPRILNNFYGATGSIYGALALNVVNFFSTFITIMTIERFGRVMILFSGAIVMFIGLLPNAILSGIDSDSTGIGIGVIVFCALYVVGFAYSWGPVVWVVCAEMFPMRERGKANSLTTFSNWFWTTIIGALFPIASSYSLSGCFGFFAAVVLFATLFVYFYLPETANRSATEIDEEYVSHRAKFPRKKWV</sequence>
<keyword evidence="4 16" id="KW-0812">Transmembrane</keyword>
<feature type="transmembrane region" description="Helical" evidence="16">
    <location>
        <begin position="403"/>
        <end position="431"/>
    </location>
</feature>
<feature type="transmembrane region" description="Helical" evidence="16">
    <location>
        <begin position="49"/>
        <end position="68"/>
    </location>
</feature>
<evidence type="ECO:0000256" key="6">
    <source>
        <dbReference type="ARBA" id="ARBA00023136"/>
    </source>
</evidence>
<comment type="catalytic activity">
    <reaction evidence="8">
        <text>D-glucose(out) = D-glucose(in)</text>
        <dbReference type="Rhea" id="RHEA:60376"/>
        <dbReference type="ChEBI" id="CHEBI:4167"/>
    </reaction>
    <physiologicalReaction direction="left-to-right" evidence="8">
        <dbReference type="Rhea" id="RHEA:60377"/>
    </physiologicalReaction>
</comment>
<evidence type="ECO:0000256" key="7">
    <source>
        <dbReference type="ARBA" id="ARBA00044637"/>
    </source>
</evidence>
<keyword evidence="19" id="KW-1185">Reference proteome</keyword>
<evidence type="ECO:0000256" key="2">
    <source>
        <dbReference type="ARBA" id="ARBA00010992"/>
    </source>
</evidence>
<feature type="transmembrane region" description="Helical" evidence="16">
    <location>
        <begin position="105"/>
        <end position="125"/>
    </location>
</feature>
<evidence type="ECO:0000313" key="18">
    <source>
        <dbReference type="EMBL" id="OEU06493.1"/>
    </source>
</evidence>
<evidence type="ECO:0000313" key="19">
    <source>
        <dbReference type="Proteomes" id="UP000095751"/>
    </source>
</evidence>
<dbReference type="GO" id="GO:0016020">
    <property type="term" value="C:membrane"/>
    <property type="evidence" value="ECO:0007669"/>
    <property type="project" value="UniProtKB-SubCell"/>
</dbReference>
<dbReference type="PROSITE" id="PS00217">
    <property type="entry name" value="SUGAR_TRANSPORT_2"/>
    <property type="match status" value="1"/>
</dbReference>
<dbReference type="AlphaFoldDB" id="A0A1E7ELQ6"/>
<evidence type="ECO:0000256" key="16">
    <source>
        <dbReference type="SAM" id="Phobius"/>
    </source>
</evidence>
<evidence type="ECO:0000256" key="11">
    <source>
        <dbReference type="ARBA" id="ARBA00044668"/>
    </source>
</evidence>
<name>A0A1E7ELQ6_9STRA</name>
<dbReference type="PROSITE" id="PS50850">
    <property type="entry name" value="MFS"/>
    <property type="match status" value="1"/>
</dbReference>
<keyword evidence="6 16" id="KW-0472">Membrane</keyword>
<organism evidence="18 19">
    <name type="scientific">Fragilariopsis cylindrus CCMP1102</name>
    <dbReference type="NCBI Taxonomy" id="635003"/>
    <lineage>
        <taxon>Eukaryota</taxon>
        <taxon>Sar</taxon>
        <taxon>Stramenopiles</taxon>
        <taxon>Ochrophyta</taxon>
        <taxon>Bacillariophyta</taxon>
        <taxon>Bacillariophyceae</taxon>
        <taxon>Bacillariophycidae</taxon>
        <taxon>Bacillariales</taxon>
        <taxon>Bacillariaceae</taxon>
        <taxon>Fragilariopsis</taxon>
    </lineage>
</organism>
<dbReference type="InterPro" id="IPR003663">
    <property type="entry name" value="Sugar/inositol_transpt"/>
</dbReference>
<evidence type="ECO:0000256" key="14">
    <source>
        <dbReference type="RuleBase" id="RU003346"/>
    </source>
</evidence>
<dbReference type="InterPro" id="IPR005828">
    <property type="entry name" value="MFS_sugar_transport-like"/>
</dbReference>
<feature type="transmembrane region" description="Helical" evidence="16">
    <location>
        <begin position="375"/>
        <end position="397"/>
    </location>
</feature>
<dbReference type="Proteomes" id="UP000095751">
    <property type="component" value="Unassembled WGS sequence"/>
</dbReference>
<dbReference type="OrthoDB" id="6612291at2759"/>
<dbReference type="EMBL" id="KV784408">
    <property type="protein sequence ID" value="OEU06493.1"/>
    <property type="molecule type" value="Genomic_DNA"/>
</dbReference>
<evidence type="ECO:0000256" key="10">
    <source>
        <dbReference type="ARBA" id="ARBA00044662"/>
    </source>
</evidence>
<comment type="catalytic activity">
    <reaction evidence="11">
        <text>D-glucosamine(out) = D-glucosamine(in)</text>
        <dbReference type="Rhea" id="RHEA:78423"/>
        <dbReference type="ChEBI" id="CHEBI:58723"/>
    </reaction>
    <physiologicalReaction direction="left-to-right" evidence="11">
        <dbReference type="Rhea" id="RHEA:78424"/>
    </physiologicalReaction>
</comment>
<evidence type="ECO:0000256" key="13">
    <source>
        <dbReference type="ARBA" id="ARBA00044780"/>
    </source>
</evidence>
<dbReference type="GO" id="GO:0005351">
    <property type="term" value="F:carbohydrate:proton symporter activity"/>
    <property type="evidence" value="ECO:0007669"/>
    <property type="project" value="TreeGrafter"/>
</dbReference>
<proteinExistence type="inferred from homology"/>
<comment type="similarity">
    <text evidence="2 14">Belongs to the major facilitator superfamily. Sugar transporter (TC 2.A.1.1) family.</text>
</comment>
<dbReference type="PRINTS" id="PR00171">
    <property type="entry name" value="SUGRTRNSPORT"/>
</dbReference>
<dbReference type="CDD" id="cd17315">
    <property type="entry name" value="MFS_GLUT_like"/>
    <property type="match status" value="1"/>
</dbReference>
<evidence type="ECO:0000256" key="1">
    <source>
        <dbReference type="ARBA" id="ARBA00004141"/>
    </source>
</evidence>
<evidence type="ECO:0000256" key="5">
    <source>
        <dbReference type="ARBA" id="ARBA00022989"/>
    </source>
</evidence>
<comment type="subcellular location">
    <subcellularLocation>
        <location evidence="1">Membrane</location>
        <topology evidence="1">Multi-pass membrane protein</topology>
    </subcellularLocation>
</comment>
<dbReference type="InterPro" id="IPR005829">
    <property type="entry name" value="Sugar_transporter_CS"/>
</dbReference>
<dbReference type="KEGG" id="fcy:FRACYDRAFT_175852"/>
<dbReference type="SUPFAM" id="SSF103473">
    <property type="entry name" value="MFS general substrate transporter"/>
    <property type="match status" value="1"/>
</dbReference>
<keyword evidence="5 16" id="KW-1133">Transmembrane helix</keyword>
<feature type="transmembrane region" description="Helical" evidence="16">
    <location>
        <begin position="137"/>
        <end position="160"/>
    </location>
</feature>
<gene>
    <name evidence="18" type="ORF">FRACYDRAFT_175852</name>
</gene>
<evidence type="ECO:0000256" key="4">
    <source>
        <dbReference type="ARBA" id="ARBA00022692"/>
    </source>
</evidence>
<comment type="catalytic activity">
    <reaction evidence="9">
        <text>D-xylose(out) = D-xylose(in)</text>
        <dbReference type="Rhea" id="RHEA:78427"/>
        <dbReference type="ChEBI" id="CHEBI:53455"/>
    </reaction>
    <physiologicalReaction direction="left-to-right" evidence="9">
        <dbReference type="Rhea" id="RHEA:78428"/>
    </physiologicalReaction>
</comment>
<feature type="region of interest" description="Disordered" evidence="15">
    <location>
        <begin position="1"/>
        <end position="23"/>
    </location>
</feature>
<feature type="transmembrane region" description="Helical" evidence="16">
    <location>
        <begin position="311"/>
        <end position="333"/>
    </location>
</feature>